<feature type="transmembrane region" description="Helical" evidence="5">
    <location>
        <begin position="111"/>
        <end position="127"/>
    </location>
</feature>
<feature type="transmembrane region" description="Helical" evidence="5">
    <location>
        <begin position="306"/>
        <end position="325"/>
    </location>
</feature>
<comment type="caution">
    <text evidence="7">The sequence shown here is derived from an EMBL/GenBank/DDBJ whole genome shotgun (WGS) entry which is preliminary data.</text>
</comment>
<feature type="transmembrane region" description="Helical" evidence="5">
    <location>
        <begin position="86"/>
        <end position="105"/>
    </location>
</feature>
<feature type="transmembrane region" description="Helical" evidence="5">
    <location>
        <begin position="53"/>
        <end position="74"/>
    </location>
</feature>
<keyword evidence="3 5" id="KW-1133">Transmembrane helix</keyword>
<feature type="transmembrane region" description="Helical" evidence="5">
    <location>
        <begin position="181"/>
        <end position="203"/>
    </location>
</feature>
<feature type="transmembrane region" description="Helical" evidence="5">
    <location>
        <begin position="148"/>
        <end position="169"/>
    </location>
</feature>
<accession>A0ABS2RII3</accession>
<evidence type="ECO:0000256" key="5">
    <source>
        <dbReference type="SAM" id="Phobius"/>
    </source>
</evidence>
<dbReference type="InterPro" id="IPR020846">
    <property type="entry name" value="MFS_dom"/>
</dbReference>
<proteinExistence type="predicted"/>
<feature type="transmembrane region" description="Helical" evidence="5">
    <location>
        <begin position="394"/>
        <end position="415"/>
    </location>
</feature>
<dbReference type="RefSeq" id="WP_338041224.1">
    <property type="nucleotide sequence ID" value="NZ_BAAAQP010000002.1"/>
</dbReference>
<name>A0ABS2RII3_9ACTN</name>
<feature type="transmembrane region" description="Helical" evidence="5">
    <location>
        <begin position="331"/>
        <end position="357"/>
    </location>
</feature>
<feature type="transmembrane region" description="Helical" evidence="5">
    <location>
        <begin position="240"/>
        <end position="261"/>
    </location>
</feature>
<evidence type="ECO:0000256" key="4">
    <source>
        <dbReference type="ARBA" id="ARBA00023136"/>
    </source>
</evidence>
<feature type="transmembrane region" description="Helical" evidence="5">
    <location>
        <begin position="369"/>
        <end position="388"/>
    </location>
</feature>
<gene>
    <name evidence="7" type="ORF">JOE57_001721</name>
</gene>
<evidence type="ECO:0000256" key="1">
    <source>
        <dbReference type="ARBA" id="ARBA00004651"/>
    </source>
</evidence>
<feature type="transmembrane region" description="Helical" evidence="5">
    <location>
        <begin position="273"/>
        <end position="294"/>
    </location>
</feature>
<keyword evidence="2 5" id="KW-0812">Transmembrane</keyword>
<sequence>MTETGTEPRATVAVEMVQRRTVRTLVGSQMLGGIGVASGIAVAAILAEEMLGSAGLAGLASTAQVLGGAILAVPMARLMAGYGRRAGLLAGYLTGAAGAALAVLAGVWSSFPLLLLAAALFGAATASNNQARYAATDLATPQHRGRSLALVVWATTVGAVLGPNLIGVAGDLAGVLGLPRLVGPFLFSLVGFLLAGGLLLLLLRPDPLVLARQVAADAGEDTRSHGSVLRGFRVIVHRPAALLGVIAVAIGHTVMVAVMVMTPLHMHDGGAELQLVGFVISVHILGMYAFSPLTGALVDRVGARPVILAGVLLFGGATFLAGRAAEGWSMGLMLGLFLLGVGWSCTMVAGSTLLSAAVPVSERPGVQGAGDLTMGLAAAVGGALAGLVVGGWGYGWLCVGAAVLAGCLLITTLLLRPDPVRDAERV</sequence>
<dbReference type="Pfam" id="PF07690">
    <property type="entry name" value="MFS_1"/>
    <property type="match status" value="1"/>
</dbReference>
<dbReference type="SUPFAM" id="SSF103473">
    <property type="entry name" value="MFS general substrate transporter"/>
    <property type="match status" value="1"/>
</dbReference>
<organism evidence="7 8">
    <name type="scientific">Microlunatus panaciterrae</name>
    <dbReference type="NCBI Taxonomy" id="400768"/>
    <lineage>
        <taxon>Bacteria</taxon>
        <taxon>Bacillati</taxon>
        <taxon>Actinomycetota</taxon>
        <taxon>Actinomycetes</taxon>
        <taxon>Propionibacteriales</taxon>
        <taxon>Propionibacteriaceae</taxon>
        <taxon>Microlunatus</taxon>
    </lineage>
</organism>
<evidence type="ECO:0000259" key="6">
    <source>
        <dbReference type="PROSITE" id="PS50850"/>
    </source>
</evidence>
<dbReference type="InterPro" id="IPR036259">
    <property type="entry name" value="MFS_trans_sf"/>
</dbReference>
<evidence type="ECO:0000256" key="2">
    <source>
        <dbReference type="ARBA" id="ARBA00022692"/>
    </source>
</evidence>
<dbReference type="Gene3D" id="1.20.1250.20">
    <property type="entry name" value="MFS general substrate transporter like domains"/>
    <property type="match status" value="2"/>
</dbReference>
<keyword evidence="4 5" id="KW-0472">Membrane</keyword>
<dbReference type="PANTHER" id="PTHR23534:SF1">
    <property type="entry name" value="MAJOR FACILITATOR SUPERFAMILY PROTEIN"/>
    <property type="match status" value="1"/>
</dbReference>
<dbReference type="InterPro" id="IPR011701">
    <property type="entry name" value="MFS"/>
</dbReference>
<dbReference type="PANTHER" id="PTHR23534">
    <property type="entry name" value="MFS PERMEASE"/>
    <property type="match status" value="1"/>
</dbReference>
<comment type="subcellular location">
    <subcellularLocation>
        <location evidence="1">Cell membrane</location>
        <topology evidence="1">Multi-pass membrane protein</topology>
    </subcellularLocation>
</comment>
<feature type="domain" description="Major facilitator superfamily (MFS) profile" evidence="6">
    <location>
        <begin position="237"/>
        <end position="426"/>
    </location>
</feature>
<keyword evidence="8" id="KW-1185">Reference proteome</keyword>
<reference evidence="7 8" key="1">
    <citation type="submission" date="2021-01" db="EMBL/GenBank/DDBJ databases">
        <title>Sequencing the genomes of 1000 actinobacteria strains.</title>
        <authorList>
            <person name="Klenk H.-P."/>
        </authorList>
    </citation>
    <scope>NUCLEOTIDE SEQUENCE [LARGE SCALE GENOMIC DNA]</scope>
    <source>
        <strain evidence="7 8">DSM 18662</strain>
    </source>
</reference>
<dbReference type="PROSITE" id="PS50850">
    <property type="entry name" value="MFS"/>
    <property type="match status" value="1"/>
</dbReference>
<dbReference type="EMBL" id="JAFBCF010000001">
    <property type="protein sequence ID" value="MBM7798800.1"/>
    <property type="molecule type" value="Genomic_DNA"/>
</dbReference>
<evidence type="ECO:0000313" key="7">
    <source>
        <dbReference type="EMBL" id="MBM7798800.1"/>
    </source>
</evidence>
<evidence type="ECO:0000256" key="3">
    <source>
        <dbReference type="ARBA" id="ARBA00022989"/>
    </source>
</evidence>
<protein>
    <submittedName>
        <fullName evidence="7">MFS family permease</fullName>
    </submittedName>
</protein>
<dbReference type="Proteomes" id="UP000704762">
    <property type="component" value="Unassembled WGS sequence"/>
</dbReference>
<evidence type="ECO:0000313" key="8">
    <source>
        <dbReference type="Proteomes" id="UP000704762"/>
    </source>
</evidence>
<feature type="transmembrane region" description="Helical" evidence="5">
    <location>
        <begin position="25"/>
        <end position="47"/>
    </location>
</feature>